<dbReference type="Proteomes" id="UP001189429">
    <property type="component" value="Unassembled WGS sequence"/>
</dbReference>
<feature type="region of interest" description="Disordered" evidence="1">
    <location>
        <begin position="1"/>
        <end position="86"/>
    </location>
</feature>
<feature type="compositionally biased region" description="Basic and acidic residues" evidence="1">
    <location>
        <begin position="47"/>
        <end position="76"/>
    </location>
</feature>
<organism evidence="2 3">
    <name type="scientific">Prorocentrum cordatum</name>
    <dbReference type="NCBI Taxonomy" id="2364126"/>
    <lineage>
        <taxon>Eukaryota</taxon>
        <taxon>Sar</taxon>
        <taxon>Alveolata</taxon>
        <taxon>Dinophyceae</taxon>
        <taxon>Prorocentrales</taxon>
        <taxon>Prorocentraceae</taxon>
        <taxon>Prorocentrum</taxon>
    </lineage>
</organism>
<feature type="non-terminal residue" evidence="2">
    <location>
        <position position="1"/>
    </location>
</feature>
<gene>
    <name evidence="2" type="ORF">PCOR1329_LOCUS84829</name>
</gene>
<keyword evidence="3" id="KW-1185">Reference proteome</keyword>
<comment type="caution">
    <text evidence="2">The sequence shown here is derived from an EMBL/GenBank/DDBJ whole genome shotgun (WGS) entry which is preliminary data.</text>
</comment>
<reference evidence="2" key="1">
    <citation type="submission" date="2023-10" db="EMBL/GenBank/DDBJ databases">
        <authorList>
            <person name="Chen Y."/>
            <person name="Shah S."/>
            <person name="Dougan E. K."/>
            <person name="Thang M."/>
            <person name="Chan C."/>
        </authorList>
    </citation>
    <scope>NUCLEOTIDE SEQUENCE [LARGE SCALE GENOMIC DNA]</scope>
</reference>
<evidence type="ECO:0000313" key="2">
    <source>
        <dbReference type="EMBL" id="CAK0910732.1"/>
    </source>
</evidence>
<dbReference type="EMBL" id="CAUYUJ010022452">
    <property type="protein sequence ID" value="CAK0910732.1"/>
    <property type="molecule type" value="Genomic_DNA"/>
</dbReference>
<proteinExistence type="predicted"/>
<feature type="compositionally biased region" description="Acidic residues" evidence="1">
    <location>
        <begin position="19"/>
        <end position="33"/>
    </location>
</feature>
<evidence type="ECO:0000256" key="1">
    <source>
        <dbReference type="SAM" id="MobiDB-lite"/>
    </source>
</evidence>
<protein>
    <submittedName>
        <fullName evidence="2">Uncharacterized protein</fullName>
    </submittedName>
</protein>
<accession>A0ABN9YD58</accession>
<evidence type="ECO:0000313" key="3">
    <source>
        <dbReference type="Proteomes" id="UP001189429"/>
    </source>
</evidence>
<sequence length="149" mass="16424">RASPGDPKTVSRVQRDGKQEEEEEEEDEEEDEEGRAGQEAASSSSRPRGEPAERARAGGERHGEREMRKRSAEHATQRAQPSAHRVRALKPLGASSCTFLAAAGAQLPQPQAAVDLVHKKGRRRDSLEFQKVILRPVSVAPRHPTPRLL</sequence>
<name>A0ABN9YD58_9DINO</name>